<dbReference type="RefSeq" id="WP_143895024.1">
    <property type="nucleotide sequence ID" value="NZ_CP041666.1"/>
</dbReference>
<keyword evidence="1" id="KW-1133">Transmembrane helix</keyword>
<proteinExistence type="predicted"/>
<dbReference type="KEGG" id="aqt:FN924_12630"/>
<sequence>MMEFLYFPEDKSLYIPSVLMLLVFVIGAAIAMRLLIRASKKEEKKFDQEYLSKDETEKG</sequence>
<keyword evidence="1" id="KW-0812">Transmembrane</keyword>
<dbReference type="EMBL" id="CP041666">
    <property type="protein sequence ID" value="QDP40958.1"/>
    <property type="molecule type" value="Genomic_DNA"/>
</dbReference>
<feature type="transmembrane region" description="Helical" evidence="1">
    <location>
        <begin position="12"/>
        <end position="36"/>
    </location>
</feature>
<name>A0A516KHT7_9BACI</name>
<keyword evidence="1" id="KW-0472">Membrane</keyword>
<keyword evidence="3" id="KW-1185">Reference proteome</keyword>
<dbReference type="OrthoDB" id="2390218at2"/>
<gene>
    <name evidence="2" type="ORF">FN924_12630</name>
</gene>
<evidence type="ECO:0000313" key="3">
    <source>
        <dbReference type="Proteomes" id="UP000315215"/>
    </source>
</evidence>
<organism evidence="2 3">
    <name type="scientific">Radiobacillus deserti</name>
    <dbReference type="NCBI Taxonomy" id="2594883"/>
    <lineage>
        <taxon>Bacteria</taxon>
        <taxon>Bacillati</taxon>
        <taxon>Bacillota</taxon>
        <taxon>Bacilli</taxon>
        <taxon>Bacillales</taxon>
        <taxon>Bacillaceae</taxon>
        <taxon>Radiobacillus</taxon>
    </lineage>
</organism>
<reference evidence="2 3" key="1">
    <citation type="submission" date="2019-07" db="EMBL/GenBank/DDBJ databases">
        <authorList>
            <person name="Li J."/>
        </authorList>
    </citation>
    <scope>NUCLEOTIDE SEQUENCE [LARGE SCALE GENOMIC DNA]</scope>
    <source>
        <strain evidence="2 3">TKL69</strain>
    </source>
</reference>
<dbReference type="AlphaFoldDB" id="A0A516KHT7"/>
<evidence type="ECO:0000313" key="2">
    <source>
        <dbReference type="EMBL" id="QDP40958.1"/>
    </source>
</evidence>
<dbReference type="Proteomes" id="UP000315215">
    <property type="component" value="Chromosome"/>
</dbReference>
<accession>A0A516KHT7</accession>
<protein>
    <submittedName>
        <fullName evidence="2">Uncharacterized protein</fullName>
    </submittedName>
</protein>
<evidence type="ECO:0000256" key="1">
    <source>
        <dbReference type="SAM" id="Phobius"/>
    </source>
</evidence>